<protein>
    <submittedName>
        <fullName evidence="2">Uncharacterized protein</fullName>
    </submittedName>
</protein>
<comment type="caution">
    <text evidence="2">The sequence shown here is derived from an EMBL/GenBank/DDBJ whole genome shotgun (WGS) entry which is preliminary data.</text>
</comment>
<organism evidence="2 3">
    <name type="scientific">Ensete ventricosum</name>
    <name type="common">Abyssinian banana</name>
    <name type="synonym">Musa ensete</name>
    <dbReference type="NCBI Taxonomy" id="4639"/>
    <lineage>
        <taxon>Eukaryota</taxon>
        <taxon>Viridiplantae</taxon>
        <taxon>Streptophyta</taxon>
        <taxon>Embryophyta</taxon>
        <taxon>Tracheophyta</taxon>
        <taxon>Spermatophyta</taxon>
        <taxon>Magnoliopsida</taxon>
        <taxon>Liliopsida</taxon>
        <taxon>Zingiberales</taxon>
        <taxon>Musaceae</taxon>
        <taxon>Ensete</taxon>
    </lineage>
</organism>
<evidence type="ECO:0000313" key="2">
    <source>
        <dbReference type="EMBL" id="RRT37209.1"/>
    </source>
</evidence>
<dbReference type="Proteomes" id="UP000287651">
    <property type="component" value="Unassembled WGS sequence"/>
</dbReference>
<evidence type="ECO:0000313" key="3">
    <source>
        <dbReference type="Proteomes" id="UP000287651"/>
    </source>
</evidence>
<sequence length="356" mass="38256">MPLLLPCRCSLAPSSTPAILNRGRGALPCQTTANPPSTSPEPISCNPRSLPLLQPSALLPPSAVVVGAKPLVAWSHLLLYRSPTKVSSGVDAHCPQLASPASTPALSPPNRSHRNRASVALFLLLLRTPQIDSKIYDLVVPPSDGTFAAHSQRLLSNRDPRCSLPAEWSTLLLIPNHGNIILQATLYRRCRFLSRSEDVSLQPSSSPVFYGNLSLSLHPICHTPLPLAVAHHRLSGGRSSSPSPLFHRRSRPLRQRPLPTATSSVNATVSRSPSCSRRTILTPVAASAAAGTPTASRSSTLVSTPSQLLASSVARVDHRETEPVSPLRRWLLHLLLIQPCPFHLKRMATGAHPINP</sequence>
<feature type="region of interest" description="Disordered" evidence="1">
    <location>
        <begin position="233"/>
        <end position="276"/>
    </location>
</feature>
<reference evidence="2 3" key="1">
    <citation type="journal article" date="2014" name="Agronomy (Basel)">
        <title>A Draft Genome Sequence for Ensete ventricosum, the Drought-Tolerant Tree Against Hunger.</title>
        <authorList>
            <person name="Harrison J."/>
            <person name="Moore K.A."/>
            <person name="Paszkiewicz K."/>
            <person name="Jones T."/>
            <person name="Grant M."/>
            <person name="Ambacheew D."/>
            <person name="Muzemil S."/>
            <person name="Studholme D.J."/>
        </authorList>
    </citation>
    <scope>NUCLEOTIDE SEQUENCE [LARGE SCALE GENOMIC DNA]</scope>
</reference>
<dbReference type="AlphaFoldDB" id="A0A426XCJ3"/>
<feature type="compositionally biased region" description="Polar residues" evidence="1">
    <location>
        <begin position="260"/>
        <end position="276"/>
    </location>
</feature>
<dbReference type="EMBL" id="AMZH03022553">
    <property type="protein sequence ID" value="RRT37209.1"/>
    <property type="molecule type" value="Genomic_DNA"/>
</dbReference>
<name>A0A426XCJ3_ENSVE</name>
<gene>
    <name evidence="2" type="ORF">B296_00055196</name>
</gene>
<evidence type="ECO:0000256" key="1">
    <source>
        <dbReference type="SAM" id="MobiDB-lite"/>
    </source>
</evidence>
<proteinExistence type="predicted"/>
<feature type="compositionally biased region" description="Low complexity" evidence="1">
    <location>
        <begin position="236"/>
        <end position="245"/>
    </location>
</feature>
<accession>A0A426XCJ3</accession>